<keyword evidence="2" id="KW-0812">Transmembrane</keyword>
<feature type="region of interest" description="Disordered" evidence="1">
    <location>
        <begin position="259"/>
        <end position="429"/>
    </location>
</feature>
<dbReference type="Proteomes" id="UP001595767">
    <property type="component" value="Unassembled WGS sequence"/>
</dbReference>
<feature type="transmembrane region" description="Helical" evidence="2">
    <location>
        <begin position="714"/>
        <end position="737"/>
    </location>
</feature>
<feature type="region of interest" description="Disordered" evidence="1">
    <location>
        <begin position="633"/>
        <end position="684"/>
    </location>
</feature>
<feature type="compositionally biased region" description="Basic and acidic residues" evidence="1">
    <location>
        <begin position="660"/>
        <end position="669"/>
    </location>
</feature>
<comment type="caution">
    <text evidence="4">The sequence shown here is derived from an EMBL/GenBank/DDBJ whole genome shotgun (WGS) entry which is preliminary data.</text>
</comment>
<protein>
    <submittedName>
        <fullName evidence="4">NERD domain-containing protein</fullName>
    </submittedName>
</protein>
<feature type="domain" description="NERD" evidence="3">
    <location>
        <begin position="15"/>
        <end position="132"/>
    </location>
</feature>
<organism evidence="4 5">
    <name type="scientific">Nocardia rhizosphaerae</name>
    <dbReference type="NCBI Taxonomy" id="1691571"/>
    <lineage>
        <taxon>Bacteria</taxon>
        <taxon>Bacillati</taxon>
        <taxon>Actinomycetota</taxon>
        <taxon>Actinomycetes</taxon>
        <taxon>Mycobacteriales</taxon>
        <taxon>Nocardiaceae</taxon>
        <taxon>Nocardia</taxon>
    </lineage>
</organism>
<sequence>MVIVVVADETELEGAEEVVAAAIREWASEVGGIAVFRCHVPESRGGSVEVDALVCTPQGATVIEVKGFTARQDGVLATPPNGPWTVDGAEAALYHAVRVPNPFVQVRRQVFAAKNLLQQSGIFGWVNAVVVLVPQPGSRIRLEESRIADGYRAVLVDREDSTALHDYFHGETGRTTRLSVNDVRRVFDALNLAHLLPSRVVLAEQGFPARLTPTTTPRPATTKPDQPESPDASDAPSPLSIRAGAPAFLAAIDRLAHRPSAEPATDTSDREATTAATPEAAGAVPTRETPHAIAGSDGPHPEAGGGDSAARGNARTPDVDERSTTEPAVAPGEEINREDSHGTGEPATLIGSPEVPGGSSAPDHSGADTAGSDSGAADLDTERISDSPTAGPSTIQPSPEVPGNTGEEAADTVSETDDSISADREGVSVSGAEVVPAVSAAAAAGMAGVIAGAAVGASTDSAAEAGAAEYSPPRTTSETLTPATDVAGAVGSAAASTSADSSADPDAAEHSPPRTLSETAAADDVAAGSPTASVEAISGTDSDDTAGLPGADESSGAAVEDDDGMSEAVSLTKSGAQVQADELDGSAVPEDGDDALRYAAAGAYEPGYGEDWYEDDNLRGQAAAGPATAVAAGDAAAWSAEQQTAPPPAESTGEADGFDSSEHWSDWVHDPTPQRPAANRVRPRREARRLSWLERWRNTPIKQRREHPRPVIRIGPGIGLLLFIVLFGVSFFAVAAIDASRFEMADYDRMCAERTPFPNAAEYRRGDSVSPVYLSGDLTTMVAGSDSPAWRPTDTDTVQLIACMTRLSLGELVETCQFAPARGEPIGRTVNLFRATYEVTVYELRTGREVATATMIGERYSADPANTDPDRCRGAADAPDDLGRRLGQPSTAQVTGFLAPLVHADR</sequence>
<evidence type="ECO:0000256" key="1">
    <source>
        <dbReference type="SAM" id="MobiDB-lite"/>
    </source>
</evidence>
<evidence type="ECO:0000259" key="3">
    <source>
        <dbReference type="Pfam" id="PF08378"/>
    </source>
</evidence>
<name>A0ABV8L8T8_9NOCA</name>
<feature type="region of interest" description="Disordered" evidence="1">
    <location>
        <begin position="207"/>
        <end position="240"/>
    </location>
</feature>
<proteinExistence type="predicted"/>
<dbReference type="InterPro" id="IPR011528">
    <property type="entry name" value="NERD"/>
</dbReference>
<evidence type="ECO:0000313" key="4">
    <source>
        <dbReference type="EMBL" id="MFC4126908.1"/>
    </source>
</evidence>
<reference evidence="5" key="1">
    <citation type="journal article" date="2019" name="Int. J. Syst. Evol. Microbiol.">
        <title>The Global Catalogue of Microorganisms (GCM) 10K type strain sequencing project: providing services to taxonomists for standard genome sequencing and annotation.</title>
        <authorList>
            <consortium name="The Broad Institute Genomics Platform"/>
            <consortium name="The Broad Institute Genome Sequencing Center for Infectious Disease"/>
            <person name="Wu L."/>
            <person name="Ma J."/>
        </authorList>
    </citation>
    <scope>NUCLEOTIDE SEQUENCE [LARGE SCALE GENOMIC DNA]</scope>
    <source>
        <strain evidence="5">CGMCC 4.7204</strain>
    </source>
</reference>
<dbReference type="EMBL" id="JBHSBA010000007">
    <property type="protein sequence ID" value="MFC4126908.1"/>
    <property type="molecule type" value="Genomic_DNA"/>
</dbReference>
<feature type="region of interest" description="Disordered" evidence="1">
    <location>
        <begin position="489"/>
        <end position="592"/>
    </location>
</feature>
<feature type="compositionally biased region" description="Low complexity" evidence="1">
    <location>
        <begin position="367"/>
        <end position="378"/>
    </location>
</feature>
<dbReference type="Pfam" id="PF08378">
    <property type="entry name" value="NERD"/>
    <property type="match status" value="1"/>
</dbReference>
<keyword evidence="5" id="KW-1185">Reference proteome</keyword>
<gene>
    <name evidence="4" type="ORF">ACFOW8_18385</name>
</gene>
<feature type="compositionally biased region" description="Acidic residues" evidence="1">
    <location>
        <begin position="408"/>
        <end position="420"/>
    </location>
</feature>
<feature type="compositionally biased region" description="Polar residues" evidence="1">
    <location>
        <begin position="386"/>
        <end position="397"/>
    </location>
</feature>
<evidence type="ECO:0000313" key="5">
    <source>
        <dbReference type="Proteomes" id="UP001595767"/>
    </source>
</evidence>
<keyword evidence="2" id="KW-0472">Membrane</keyword>
<keyword evidence="2" id="KW-1133">Transmembrane helix</keyword>
<evidence type="ECO:0000256" key="2">
    <source>
        <dbReference type="SAM" id="Phobius"/>
    </source>
</evidence>
<feature type="region of interest" description="Disordered" evidence="1">
    <location>
        <begin position="861"/>
        <end position="889"/>
    </location>
</feature>
<feature type="compositionally biased region" description="Low complexity" evidence="1">
    <location>
        <begin position="489"/>
        <end position="505"/>
    </location>
</feature>
<accession>A0ABV8L8T8</accession>
<feature type="compositionally biased region" description="Low complexity" evidence="1">
    <location>
        <begin position="273"/>
        <end position="286"/>
    </location>
</feature>
<feature type="compositionally biased region" description="Low complexity" evidence="1">
    <location>
        <begin position="208"/>
        <end position="238"/>
    </location>
</feature>